<dbReference type="AlphaFoldDB" id="A0AAV7NFE8"/>
<comment type="caution">
    <text evidence="2">The sequence shown here is derived from an EMBL/GenBank/DDBJ whole genome shotgun (WGS) entry which is preliminary data.</text>
</comment>
<feature type="compositionally biased region" description="Basic and acidic residues" evidence="1">
    <location>
        <begin position="130"/>
        <end position="139"/>
    </location>
</feature>
<sequence length="139" mass="15468">MMFRQPPLDCIPAGLHWEPSQLDVEAAQQKRRTTNQKASNRRRTKSPDLQVDDLVVVKDQHPGGKVTTRRGERQVTQNISCFKRVEVSHEDSGDDASDKDEKGGDEIMAQEEVGDWQSHGSAPVPVTGDVGHRGDSRPE</sequence>
<evidence type="ECO:0000313" key="3">
    <source>
        <dbReference type="Proteomes" id="UP001066276"/>
    </source>
</evidence>
<gene>
    <name evidence="2" type="ORF">NDU88_001332</name>
</gene>
<reference evidence="2" key="1">
    <citation type="journal article" date="2022" name="bioRxiv">
        <title>Sequencing and chromosome-scale assembly of the giantPleurodeles waltlgenome.</title>
        <authorList>
            <person name="Brown T."/>
            <person name="Elewa A."/>
            <person name="Iarovenko S."/>
            <person name="Subramanian E."/>
            <person name="Araus A.J."/>
            <person name="Petzold A."/>
            <person name="Susuki M."/>
            <person name="Suzuki K.-i.T."/>
            <person name="Hayashi T."/>
            <person name="Toyoda A."/>
            <person name="Oliveira C."/>
            <person name="Osipova E."/>
            <person name="Leigh N.D."/>
            <person name="Simon A."/>
            <person name="Yun M.H."/>
        </authorList>
    </citation>
    <scope>NUCLEOTIDE SEQUENCE</scope>
    <source>
        <strain evidence="2">20211129_DDA</strain>
        <tissue evidence="2">Liver</tissue>
    </source>
</reference>
<evidence type="ECO:0000256" key="1">
    <source>
        <dbReference type="SAM" id="MobiDB-lite"/>
    </source>
</evidence>
<name>A0AAV7NFE8_PLEWA</name>
<dbReference type="Proteomes" id="UP001066276">
    <property type="component" value="Chromosome 8"/>
</dbReference>
<proteinExistence type="predicted"/>
<evidence type="ECO:0000313" key="2">
    <source>
        <dbReference type="EMBL" id="KAJ1113073.1"/>
    </source>
</evidence>
<feature type="compositionally biased region" description="Basic residues" evidence="1">
    <location>
        <begin position="29"/>
        <end position="44"/>
    </location>
</feature>
<protein>
    <submittedName>
        <fullName evidence="2">Uncharacterized protein</fullName>
    </submittedName>
</protein>
<feature type="region of interest" description="Disordered" evidence="1">
    <location>
        <begin position="24"/>
        <end position="139"/>
    </location>
</feature>
<accession>A0AAV7NFE8</accession>
<keyword evidence="3" id="KW-1185">Reference proteome</keyword>
<organism evidence="2 3">
    <name type="scientific">Pleurodeles waltl</name>
    <name type="common">Iberian ribbed newt</name>
    <dbReference type="NCBI Taxonomy" id="8319"/>
    <lineage>
        <taxon>Eukaryota</taxon>
        <taxon>Metazoa</taxon>
        <taxon>Chordata</taxon>
        <taxon>Craniata</taxon>
        <taxon>Vertebrata</taxon>
        <taxon>Euteleostomi</taxon>
        <taxon>Amphibia</taxon>
        <taxon>Batrachia</taxon>
        <taxon>Caudata</taxon>
        <taxon>Salamandroidea</taxon>
        <taxon>Salamandridae</taxon>
        <taxon>Pleurodelinae</taxon>
        <taxon>Pleurodeles</taxon>
    </lineage>
</organism>
<dbReference type="EMBL" id="JANPWB010000012">
    <property type="protein sequence ID" value="KAJ1113073.1"/>
    <property type="molecule type" value="Genomic_DNA"/>
</dbReference>